<gene>
    <name evidence="2" type="ORF">IC620_12170</name>
</gene>
<dbReference type="Gene3D" id="3.10.310.70">
    <property type="match status" value="1"/>
</dbReference>
<sequence length="531" mass="59821">MQRMIFHNGHITTLEASHPQVEAVVVENGKVMAMGSSKEMRLEYGRYDTECVDLEGGYAYPGLVDSHLHLSSLGEKLQWLDLTHCRTKKEIMSLIQARVADITPNEWVIGHGWDEHRLGGGMPTLTELDAISPHHPVFLGRICYHAYLVNSCAYKRAGVYTSIADPPNGSYGRDESGHLNGWIYDHASAPFYAVQPEPSYQTKKEALREAMQMALACGLTAVHTDDLRFVKNVPDLVRIFRELREEGLYLRTHHLLYHPYLSAYAQMKLTEDPDWFRIGAVKLFADGAIGGRTALLSQPYADDRLNYGLSIHTPQEMVAIANQANQHGLPIAVHAIGDEATARVLQVMEEVPFRHSGLRHRLIHGQFLRPDLIAKMKQLNLVVDIQPRFVVSDFPWVTERVGEARIRYAYAWKSLLEAKIPCAGGSDAPIEPLHPLWGMHAAITRRRIEERRTHPGYLPEQKLTTYEALTLFTKGSSYAEGEEMRRGSLAIGKMADMSVYDRNLLGIEVDELLCAETRFTIANGKVAYRIT</sequence>
<dbReference type="PANTHER" id="PTHR22642:SF2">
    <property type="entry name" value="PROTEIN LONG AFTER FAR-RED 3"/>
    <property type="match status" value="1"/>
</dbReference>
<evidence type="ECO:0000313" key="3">
    <source>
        <dbReference type="Proteomes" id="UP000661691"/>
    </source>
</evidence>
<dbReference type="SUPFAM" id="SSF51338">
    <property type="entry name" value="Composite domain of metallo-dependent hydrolases"/>
    <property type="match status" value="1"/>
</dbReference>
<dbReference type="AlphaFoldDB" id="A0A926RTQ9"/>
<dbReference type="CDD" id="cd01300">
    <property type="entry name" value="YtcJ_like"/>
    <property type="match status" value="1"/>
</dbReference>
<dbReference type="GO" id="GO:0016810">
    <property type="term" value="F:hydrolase activity, acting on carbon-nitrogen (but not peptide) bonds"/>
    <property type="evidence" value="ECO:0007669"/>
    <property type="project" value="InterPro"/>
</dbReference>
<dbReference type="RefSeq" id="WP_191140895.1">
    <property type="nucleotide sequence ID" value="NZ_JACXAG020000009.1"/>
</dbReference>
<keyword evidence="3" id="KW-1185">Reference proteome</keyword>
<dbReference type="InterPro" id="IPR033932">
    <property type="entry name" value="YtcJ-like"/>
</dbReference>
<dbReference type="Gene3D" id="3.20.20.140">
    <property type="entry name" value="Metal-dependent hydrolases"/>
    <property type="match status" value="1"/>
</dbReference>
<dbReference type="Pfam" id="PF07969">
    <property type="entry name" value="Amidohydro_3"/>
    <property type="match status" value="1"/>
</dbReference>
<proteinExistence type="predicted"/>
<comment type="caution">
    <text evidence="2">The sequence shown here is derived from an EMBL/GenBank/DDBJ whole genome shotgun (WGS) entry which is preliminary data.</text>
</comment>
<evidence type="ECO:0000259" key="1">
    <source>
        <dbReference type="Pfam" id="PF07969"/>
    </source>
</evidence>
<dbReference type="EMBL" id="JACXAH010000018">
    <property type="protein sequence ID" value="MBD1373110.1"/>
    <property type="molecule type" value="Genomic_DNA"/>
</dbReference>
<accession>A0A926RTQ9</accession>
<evidence type="ECO:0000313" key="2">
    <source>
        <dbReference type="EMBL" id="MBD1373110.1"/>
    </source>
</evidence>
<dbReference type="InterPro" id="IPR011059">
    <property type="entry name" value="Metal-dep_hydrolase_composite"/>
</dbReference>
<dbReference type="InterPro" id="IPR032466">
    <property type="entry name" value="Metal_Hydrolase"/>
</dbReference>
<name>A0A926RTQ9_9BACL</name>
<organism evidence="2 3">
    <name type="scientific">Polycladospora coralii</name>
    <dbReference type="NCBI Taxonomy" id="2771432"/>
    <lineage>
        <taxon>Bacteria</taxon>
        <taxon>Bacillati</taxon>
        <taxon>Bacillota</taxon>
        <taxon>Bacilli</taxon>
        <taxon>Bacillales</taxon>
        <taxon>Thermoactinomycetaceae</taxon>
        <taxon>Polycladospora</taxon>
    </lineage>
</organism>
<dbReference type="InterPro" id="IPR013108">
    <property type="entry name" value="Amidohydro_3"/>
</dbReference>
<dbReference type="PANTHER" id="PTHR22642">
    <property type="entry name" value="IMIDAZOLONEPROPIONASE"/>
    <property type="match status" value="1"/>
</dbReference>
<dbReference type="Proteomes" id="UP000661691">
    <property type="component" value="Unassembled WGS sequence"/>
</dbReference>
<reference evidence="2" key="1">
    <citation type="submission" date="2020-09" db="EMBL/GenBank/DDBJ databases">
        <title>A novel bacterium of genus Hazenella, isolated from South China Sea.</title>
        <authorList>
            <person name="Huang H."/>
            <person name="Mo K."/>
            <person name="Hu Y."/>
        </authorList>
    </citation>
    <scope>NUCLEOTIDE SEQUENCE</scope>
    <source>
        <strain evidence="2">IB182357</strain>
    </source>
</reference>
<feature type="domain" description="Amidohydrolase 3" evidence="1">
    <location>
        <begin position="51"/>
        <end position="528"/>
    </location>
</feature>
<dbReference type="Gene3D" id="2.30.40.10">
    <property type="entry name" value="Urease, subunit C, domain 1"/>
    <property type="match status" value="1"/>
</dbReference>
<dbReference type="SUPFAM" id="SSF51556">
    <property type="entry name" value="Metallo-dependent hydrolases"/>
    <property type="match status" value="1"/>
</dbReference>
<protein>
    <submittedName>
        <fullName evidence="2">Amidohydrolase</fullName>
    </submittedName>
</protein>